<feature type="repeat" description="NHL" evidence="2">
    <location>
        <begin position="163"/>
        <end position="206"/>
    </location>
</feature>
<dbReference type="SUPFAM" id="SSF101898">
    <property type="entry name" value="NHL repeat"/>
    <property type="match status" value="1"/>
</dbReference>
<gene>
    <name evidence="4" type="ORF">GPICK_07170</name>
</gene>
<sequence length="351" mass="38422">MIRMTRFTWPFLMAMFLAVLPACTAFSPAPVVLRDPAVDLVWPPPPAPPKIRFLREITGPDQVVEKQGKVGQFWEMITGEKKISVPFSAPYGLVWNGAMLYVADPGAGVVHCYDLARHEVDYLLHAGSDEQLISPVAVALDGAGNLLVSDSVNARVYVFSPGGKFKYELGHGKIAFKRPAGIAVNSAGEIFVVDVLAHNLKVFSADGAYLGEFPKQGSGEPLSFPSNVAVDRTGTVYVTDSMNFAVKVYDRDGTYRRSIGEIGDAPGSFARPRGIAVDSELHVYVVDATFDNFQIFDQEGRLLLFVGSKGKKAGEFSLPSGIYVDQNDRIFLTDTFNRRIQVFEYLKKGAN</sequence>
<keyword evidence="1" id="KW-0677">Repeat</keyword>
<keyword evidence="3" id="KW-0732">Signal</keyword>
<evidence type="ECO:0000256" key="3">
    <source>
        <dbReference type="SAM" id="SignalP"/>
    </source>
</evidence>
<dbReference type="PANTHER" id="PTHR24104:SF25">
    <property type="entry name" value="PROTEIN LIN-41"/>
    <property type="match status" value="1"/>
</dbReference>
<dbReference type="GO" id="GO:0061630">
    <property type="term" value="F:ubiquitin protein ligase activity"/>
    <property type="evidence" value="ECO:0007669"/>
    <property type="project" value="TreeGrafter"/>
</dbReference>
<proteinExistence type="predicted"/>
<dbReference type="KEGG" id="gpi:GPICK_07170"/>
<feature type="signal peptide" evidence="3">
    <location>
        <begin position="1"/>
        <end position="24"/>
    </location>
</feature>
<dbReference type="EMBL" id="CP009788">
    <property type="protein sequence ID" value="AJE04848.1"/>
    <property type="molecule type" value="Genomic_DNA"/>
</dbReference>
<dbReference type="GO" id="GO:0043161">
    <property type="term" value="P:proteasome-mediated ubiquitin-dependent protein catabolic process"/>
    <property type="evidence" value="ECO:0007669"/>
    <property type="project" value="TreeGrafter"/>
</dbReference>
<dbReference type="AlphaFoldDB" id="A0A0B5BDS6"/>
<dbReference type="HOGENOM" id="CLU_008645_8_0_7"/>
<dbReference type="Pfam" id="PF01436">
    <property type="entry name" value="NHL"/>
    <property type="match status" value="2"/>
</dbReference>
<feature type="repeat" description="NHL" evidence="2">
    <location>
        <begin position="211"/>
        <end position="252"/>
    </location>
</feature>
<protein>
    <recommendedName>
        <fullName evidence="6">6-bladed beta-propeller</fullName>
    </recommendedName>
</protein>
<evidence type="ECO:0000313" key="4">
    <source>
        <dbReference type="EMBL" id="AJE04848.1"/>
    </source>
</evidence>
<organism evidence="4 5">
    <name type="scientific">Geobacter pickeringii</name>
    <dbReference type="NCBI Taxonomy" id="345632"/>
    <lineage>
        <taxon>Bacteria</taxon>
        <taxon>Pseudomonadati</taxon>
        <taxon>Thermodesulfobacteriota</taxon>
        <taxon>Desulfuromonadia</taxon>
        <taxon>Geobacterales</taxon>
        <taxon>Geobacteraceae</taxon>
        <taxon>Geobacter</taxon>
    </lineage>
</organism>
<feature type="repeat" description="NHL" evidence="2">
    <location>
        <begin position="127"/>
        <end position="162"/>
    </location>
</feature>
<evidence type="ECO:0008006" key="6">
    <source>
        <dbReference type="Google" id="ProtNLM"/>
    </source>
</evidence>
<dbReference type="Pfam" id="PF17170">
    <property type="entry name" value="DUF5128"/>
    <property type="match status" value="1"/>
</dbReference>
<evidence type="ECO:0000313" key="5">
    <source>
        <dbReference type="Proteomes" id="UP000057609"/>
    </source>
</evidence>
<keyword evidence="5" id="KW-1185">Reference proteome</keyword>
<feature type="repeat" description="NHL" evidence="2">
    <location>
        <begin position="256"/>
        <end position="299"/>
    </location>
</feature>
<feature type="repeat" description="NHL" evidence="2">
    <location>
        <begin position="303"/>
        <end position="346"/>
    </location>
</feature>
<dbReference type="PANTHER" id="PTHR24104">
    <property type="entry name" value="E3 UBIQUITIN-PROTEIN LIGASE NHLRC1-RELATED"/>
    <property type="match status" value="1"/>
</dbReference>
<dbReference type="InterPro" id="IPR001258">
    <property type="entry name" value="NHL_repeat"/>
</dbReference>
<dbReference type="Proteomes" id="UP000057609">
    <property type="component" value="Chromosome"/>
</dbReference>
<evidence type="ECO:0000256" key="2">
    <source>
        <dbReference type="PROSITE-ProRule" id="PRU00504"/>
    </source>
</evidence>
<dbReference type="GO" id="GO:0000209">
    <property type="term" value="P:protein polyubiquitination"/>
    <property type="evidence" value="ECO:0007669"/>
    <property type="project" value="TreeGrafter"/>
</dbReference>
<dbReference type="Gene3D" id="2.120.10.30">
    <property type="entry name" value="TolB, C-terminal domain"/>
    <property type="match status" value="3"/>
</dbReference>
<reference evidence="4 5" key="1">
    <citation type="journal article" date="2015" name="Genome Announc.">
        <title>Complete Genome of Geobacter pickeringii G13T, a Metal-Reducing Isolate from Sedimentary Kaolin Deposits.</title>
        <authorList>
            <person name="Badalamenti J.P."/>
            <person name="Bond D.R."/>
        </authorList>
    </citation>
    <scope>NUCLEOTIDE SEQUENCE [LARGE SCALE GENOMIC DNA]</scope>
    <source>
        <strain evidence="4 5">G13</strain>
    </source>
</reference>
<dbReference type="STRING" id="345632.GPICK_07170"/>
<dbReference type="InterPro" id="IPR011042">
    <property type="entry name" value="6-blade_b-propeller_TolB-like"/>
</dbReference>
<name>A0A0B5BDS6_9BACT</name>
<dbReference type="CDD" id="cd14962">
    <property type="entry name" value="NHL_like_6"/>
    <property type="match status" value="1"/>
</dbReference>
<dbReference type="InterPro" id="IPR050952">
    <property type="entry name" value="TRIM-NHL_E3_ligases"/>
</dbReference>
<evidence type="ECO:0000256" key="1">
    <source>
        <dbReference type="ARBA" id="ARBA00022737"/>
    </source>
</evidence>
<accession>A0A0B5BDS6</accession>
<dbReference type="PROSITE" id="PS51125">
    <property type="entry name" value="NHL"/>
    <property type="match status" value="5"/>
</dbReference>
<dbReference type="OrthoDB" id="9774579at2"/>
<feature type="chain" id="PRO_5002113632" description="6-bladed beta-propeller" evidence="3">
    <location>
        <begin position="25"/>
        <end position="351"/>
    </location>
</feature>